<dbReference type="InterPro" id="IPR005467">
    <property type="entry name" value="His_kinase_dom"/>
</dbReference>
<keyword evidence="4" id="KW-1003">Cell membrane</keyword>
<dbReference type="Proteomes" id="UP000034036">
    <property type="component" value="Unassembled WGS sequence"/>
</dbReference>
<dbReference type="InterPro" id="IPR031621">
    <property type="entry name" value="HisKA_7TM"/>
</dbReference>
<comment type="subcellular location">
    <subcellularLocation>
        <location evidence="2">Cell membrane</location>
    </subcellularLocation>
</comment>
<dbReference type="CDD" id="cd00075">
    <property type="entry name" value="HATPase"/>
    <property type="match status" value="1"/>
</dbReference>
<dbReference type="SUPFAM" id="SSF55874">
    <property type="entry name" value="ATPase domain of HSP90 chaperone/DNA topoisomerase II/histidine kinase"/>
    <property type="match status" value="1"/>
</dbReference>
<dbReference type="Pfam" id="PF00512">
    <property type="entry name" value="HisKA"/>
    <property type="match status" value="1"/>
</dbReference>
<evidence type="ECO:0000256" key="3">
    <source>
        <dbReference type="ARBA" id="ARBA00012438"/>
    </source>
</evidence>
<keyword evidence="5" id="KW-0597">Phosphoprotein</keyword>
<dbReference type="Pfam" id="PF16927">
    <property type="entry name" value="HisKA_7TM"/>
    <property type="match status" value="1"/>
</dbReference>
<organism evidence="14 15">
    <name type="scientific">Candidatus Giovannonibacteria bacterium GW2011_GWF2_42_19</name>
    <dbReference type="NCBI Taxonomy" id="1618659"/>
    <lineage>
        <taxon>Bacteria</taxon>
        <taxon>Candidatus Giovannoniibacteriota</taxon>
    </lineage>
</organism>
<feature type="transmembrane region" description="Helical" evidence="12">
    <location>
        <begin position="177"/>
        <end position="195"/>
    </location>
</feature>
<evidence type="ECO:0000256" key="12">
    <source>
        <dbReference type="SAM" id="Phobius"/>
    </source>
</evidence>
<feature type="transmembrane region" description="Helical" evidence="12">
    <location>
        <begin position="201"/>
        <end position="221"/>
    </location>
</feature>
<comment type="caution">
    <text evidence="14">The sequence shown here is derived from an EMBL/GenBank/DDBJ whole genome shotgun (WGS) entry which is preliminary data.</text>
</comment>
<evidence type="ECO:0000256" key="8">
    <source>
        <dbReference type="ARBA" id="ARBA00022777"/>
    </source>
</evidence>
<evidence type="ECO:0000256" key="10">
    <source>
        <dbReference type="ARBA" id="ARBA00023012"/>
    </source>
</evidence>
<evidence type="ECO:0000313" key="14">
    <source>
        <dbReference type="EMBL" id="KKS47126.1"/>
    </source>
</evidence>
<feature type="transmembrane region" description="Helical" evidence="12">
    <location>
        <begin position="6"/>
        <end position="29"/>
    </location>
</feature>
<keyword evidence="8 14" id="KW-0418">Kinase</keyword>
<dbReference type="Pfam" id="PF02518">
    <property type="entry name" value="HATPase_c"/>
    <property type="match status" value="1"/>
</dbReference>
<feature type="transmembrane region" description="Helical" evidence="12">
    <location>
        <begin position="66"/>
        <end position="89"/>
    </location>
</feature>
<dbReference type="PROSITE" id="PS50109">
    <property type="entry name" value="HIS_KIN"/>
    <property type="match status" value="1"/>
</dbReference>
<dbReference type="SMART" id="SM00388">
    <property type="entry name" value="HisKA"/>
    <property type="match status" value="1"/>
</dbReference>
<dbReference type="InterPro" id="IPR004358">
    <property type="entry name" value="Sig_transdc_His_kin-like_C"/>
</dbReference>
<keyword evidence="9" id="KW-0067">ATP-binding</keyword>
<dbReference type="InterPro" id="IPR003594">
    <property type="entry name" value="HATPase_dom"/>
</dbReference>
<evidence type="ECO:0000256" key="4">
    <source>
        <dbReference type="ARBA" id="ARBA00022475"/>
    </source>
</evidence>
<dbReference type="Gene3D" id="3.30.565.10">
    <property type="entry name" value="Histidine kinase-like ATPase, C-terminal domain"/>
    <property type="match status" value="1"/>
</dbReference>
<evidence type="ECO:0000256" key="2">
    <source>
        <dbReference type="ARBA" id="ARBA00004236"/>
    </source>
</evidence>
<accession>A0A0G1BLI2</accession>
<comment type="catalytic activity">
    <reaction evidence="1">
        <text>ATP + protein L-histidine = ADP + protein N-phospho-L-histidine.</text>
        <dbReference type="EC" id="2.7.13.3"/>
    </reaction>
</comment>
<evidence type="ECO:0000256" key="9">
    <source>
        <dbReference type="ARBA" id="ARBA00022840"/>
    </source>
</evidence>
<dbReference type="InterPro" id="IPR003661">
    <property type="entry name" value="HisK_dim/P_dom"/>
</dbReference>
<sequence>MSYTFLYNYYILSLSVGSLIALIAGVVVFVNGPKRLEKISWFFLCASSAIWSLGYFFMISSQSHDIARLANLVLHQGIIFIAFFYPLFILSLTDSYKKHKLLLLTLSLSVIVFSTLNFSKDFVTDVIPKYVFNFAPEAGSLYKYFTIYFFTSIIYAFFILFRSFVTSLPEDARRFKFILLASIAGFLGGGSFFFLTFNINIPPVLVILVPIYQIIITYAILRHNLFNVRVIATELLVFSIWVFLLVRTILARSLQDALLDGGLLVLVIFFGILLIRSVLQEVRSREEISRLAEDLRIANVELKKLDQLKSEFLSLATHQLRTPLTITKGYISMIQEGTFGQVPQKIRDVLSKVYLSNERLISLVNDFLNLSRIESGRMKYNFEQMKAEQLVESAVEEFKELAKEKKVDLIWKKPSGALPEVMIDKEKFHQVLMNIIDNAFKYCKEGHIEVSMSEEAGRGSSDKNILIKVKDSGVGMTREELDSIFKKFARAQSGSKVNTEGTGLGLYLAKRIVGDHGGEIWAESEGHGLGSTFKIRLPAKGEEVSKQVQFKEFVEKI</sequence>
<name>A0A0G1BLI2_9BACT</name>
<dbReference type="InterPro" id="IPR036097">
    <property type="entry name" value="HisK_dim/P_sf"/>
</dbReference>
<proteinExistence type="predicted"/>
<feature type="transmembrane region" description="Helical" evidence="12">
    <location>
        <begin position="228"/>
        <end position="250"/>
    </location>
</feature>
<dbReference type="GO" id="GO:0009927">
    <property type="term" value="F:histidine phosphotransfer kinase activity"/>
    <property type="evidence" value="ECO:0007669"/>
    <property type="project" value="TreeGrafter"/>
</dbReference>
<keyword evidence="11 12" id="KW-0472">Membrane</keyword>
<evidence type="ECO:0000256" key="6">
    <source>
        <dbReference type="ARBA" id="ARBA00022679"/>
    </source>
</evidence>
<evidence type="ECO:0000256" key="11">
    <source>
        <dbReference type="ARBA" id="ARBA00023136"/>
    </source>
</evidence>
<feature type="transmembrane region" description="Helical" evidence="12">
    <location>
        <begin position="101"/>
        <end position="119"/>
    </location>
</feature>
<feature type="transmembrane region" description="Helical" evidence="12">
    <location>
        <begin position="41"/>
        <end position="60"/>
    </location>
</feature>
<feature type="transmembrane region" description="Helical" evidence="12">
    <location>
        <begin position="145"/>
        <end position="165"/>
    </location>
</feature>
<dbReference type="STRING" id="1618659.UV11_C0019G0009"/>
<dbReference type="EC" id="2.7.13.3" evidence="3"/>
<evidence type="ECO:0000256" key="1">
    <source>
        <dbReference type="ARBA" id="ARBA00000085"/>
    </source>
</evidence>
<dbReference type="FunFam" id="3.30.565.10:FF:000023">
    <property type="entry name" value="PAS domain-containing sensor histidine kinase"/>
    <property type="match status" value="1"/>
</dbReference>
<gene>
    <name evidence="14" type="ORF">UV11_C0019G0009</name>
</gene>
<dbReference type="GO" id="GO:0005524">
    <property type="term" value="F:ATP binding"/>
    <property type="evidence" value="ECO:0007669"/>
    <property type="project" value="UniProtKB-KW"/>
</dbReference>
<keyword evidence="12" id="KW-1133">Transmembrane helix</keyword>
<dbReference type="EMBL" id="LCDF01000019">
    <property type="protein sequence ID" value="KKS47126.1"/>
    <property type="molecule type" value="Genomic_DNA"/>
</dbReference>
<keyword evidence="12" id="KW-0812">Transmembrane</keyword>
<dbReference type="SMART" id="SM00387">
    <property type="entry name" value="HATPase_c"/>
    <property type="match status" value="1"/>
</dbReference>
<dbReference type="PANTHER" id="PTHR43047">
    <property type="entry name" value="TWO-COMPONENT HISTIDINE PROTEIN KINASE"/>
    <property type="match status" value="1"/>
</dbReference>
<keyword evidence="10" id="KW-0902">Two-component regulatory system</keyword>
<dbReference type="GO" id="GO:0000155">
    <property type="term" value="F:phosphorelay sensor kinase activity"/>
    <property type="evidence" value="ECO:0007669"/>
    <property type="project" value="InterPro"/>
</dbReference>
<evidence type="ECO:0000256" key="7">
    <source>
        <dbReference type="ARBA" id="ARBA00022741"/>
    </source>
</evidence>
<dbReference type="InterPro" id="IPR036890">
    <property type="entry name" value="HATPase_C_sf"/>
</dbReference>
<dbReference type="PRINTS" id="PR00344">
    <property type="entry name" value="BCTRLSENSOR"/>
</dbReference>
<feature type="transmembrane region" description="Helical" evidence="12">
    <location>
        <begin position="262"/>
        <end position="279"/>
    </location>
</feature>
<dbReference type="Gene3D" id="1.10.287.130">
    <property type="match status" value="1"/>
</dbReference>
<protein>
    <recommendedName>
        <fullName evidence="3">histidine kinase</fullName>
        <ecNumber evidence="3">2.7.13.3</ecNumber>
    </recommendedName>
</protein>
<dbReference type="CDD" id="cd00082">
    <property type="entry name" value="HisKA"/>
    <property type="match status" value="1"/>
</dbReference>
<keyword evidence="7" id="KW-0547">Nucleotide-binding</keyword>
<feature type="domain" description="Histidine kinase" evidence="13">
    <location>
        <begin position="315"/>
        <end position="541"/>
    </location>
</feature>
<evidence type="ECO:0000313" key="15">
    <source>
        <dbReference type="Proteomes" id="UP000034036"/>
    </source>
</evidence>
<dbReference type="SUPFAM" id="SSF47384">
    <property type="entry name" value="Homodimeric domain of signal transducing histidine kinase"/>
    <property type="match status" value="1"/>
</dbReference>
<dbReference type="AlphaFoldDB" id="A0A0G1BLI2"/>
<dbReference type="GO" id="GO:0005886">
    <property type="term" value="C:plasma membrane"/>
    <property type="evidence" value="ECO:0007669"/>
    <property type="project" value="UniProtKB-SubCell"/>
</dbReference>
<dbReference type="PANTHER" id="PTHR43047:SF72">
    <property type="entry name" value="OSMOSENSING HISTIDINE PROTEIN KINASE SLN1"/>
    <property type="match status" value="1"/>
</dbReference>
<evidence type="ECO:0000259" key="13">
    <source>
        <dbReference type="PROSITE" id="PS50109"/>
    </source>
</evidence>
<evidence type="ECO:0000256" key="5">
    <source>
        <dbReference type="ARBA" id="ARBA00022553"/>
    </source>
</evidence>
<keyword evidence="6" id="KW-0808">Transferase</keyword>
<reference evidence="14 15" key="1">
    <citation type="journal article" date="2015" name="Nature">
        <title>rRNA introns, odd ribosomes, and small enigmatic genomes across a large radiation of phyla.</title>
        <authorList>
            <person name="Brown C.T."/>
            <person name="Hug L.A."/>
            <person name="Thomas B.C."/>
            <person name="Sharon I."/>
            <person name="Castelle C.J."/>
            <person name="Singh A."/>
            <person name="Wilkins M.J."/>
            <person name="Williams K.H."/>
            <person name="Banfield J.F."/>
        </authorList>
    </citation>
    <scope>NUCLEOTIDE SEQUENCE [LARGE SCALE GENOMIC DNA]</scope>
</reference>